<dbReference type="Gene3D" id="3.40.50.300">
    <property type="entry name" value="P-loop containing nucleotide triphosphate hydrolases"/>
    <property type="match status" value="1"/>
</dbReference>
<evidence type="ECO:0000313" key="4">
    <source>
        <dbReference type="Proteomes" id="UP001589536"/>
    </source>
</evidence>
<dbReference type="SUPFAM" id="SSF52540">
    <property type="entry name" value="P-loop containing nucleoside triphosphate hydrolases"/>
    <property type="match status" value="1"/>
</dbReference>
<dbReference type="PANTHER" id="PTHR30486:SF6">
    <property type="entry name" value="TYPE IV PILUS RETRACTATION ATPASE PILT"/>
    <property type="match status" value="1"/>
</dbReference>
<dbReference type="EMBL" id="JBHMBH010000072">
    <property type="protein sequence ID" value="MFB9716960.1"/>
    <property type="molecule type" value="Genomic_DNA"/>
</dbReference>
<feature type="domain" description="Bacterial type II secretion system protein E" evidence="2">
    <location>
        <begin position="165"/>
        <end position="327"/>
    </location>
</feature>
<evidence type="ECO:0000256" key="1">
    <source>
        <dbReference type="ARBA" id="ARBA00006611"/>
    </source>
</evidence>
<keyword evidence="4" id="KW-1185">Reference proteome</keyword>
<dbReference type="Pfam" id="PF00437">
    <property type="entry name" value="T2SSE"/>
    <property type="match status" value="1"/>
</dbReference>
<dbReference type="PANTHER" id="PTHR30486">
    <property type="entry name" value="TWITCHING MOTILITY PROTEIN PILT"/>
    <property type="match status" value="1"/>
</dbReference>
<comment type="caution">
    <text evidence="3">The sequence shown here is derived from an EMBL/GenBank/DDBJ whole genome shotgun (WGS) entry which is preliminary data.</text>
</comment>
<evidence type="ECO:0000259" key="2">
    <source>
        <dbReference type="Pfam" id="PF00437"/>
    </source>
</evidence>
<dbReference type="Gene3D" id="3.30.450.90">
    <property type="match status" value="1"/>
</dbReference>
<accession>A0ABV5UXU1</accession>
<dbReference type="RefSeq" id="WP_345044944.1">
    <property type="nucleotide sequence ID" value="NZ_BAABED010000001.1"/>
</dbReference>
<reference evidence="3 4" key="1">
    <citation type="submission" date="2024-09" db="EMBL/GenBank/DDBJ databases">
        <authorList>
            <person name="Sun Q."/>
            <person name="Mori K."/>
        </authorList>
    </citation>
    <scope>NUCLEOTIDE SEQUENCE [LARGE SCALE GENOMIC DNA]</scope>
    <source>
        <strain evidence="3 4">JCM 13519</strain>
    </source>
</reference>
<dbReference type="InterPro" id="IPR027417">
    <property type="entry name" value="P-loop_NTPase"/>
</dbReference>
<sequence length="416" mass="44865">MNDLLTRREQRAFETAAAAPADTQVTLPAFVPPPALAAPTGPLLISSSVPIARLHALIDNCGDTRVSDMHIHPGKPVRRLRSGKLVKDEGPEGIFSDEDIDAWLIDATEGRPAPLEPRGHASVAMATDKYRVRGTFRKSLAGITVTFRLIPTVIPDADDVGVPQIIQDLIHKDSGLIIMEGPTGSGKTTAIAGLIKKVNTEYDKHIYMVEDPTEFVHEEIGSTSIIQRQIGSHALDYPTAIEDALRSKPNVIVIGELLNAATAKAALHAATTGHLVITTAHAGSITEALDSFIGQFTADEQPQVRSRLSQSLLAIMVQKLVPAVDGRLQAAREVLINNLNFSELIRDEKAHMIRGQIDGDKVSGKRRSFTLESSLLELVEKGKITCDVAMAAAKAPMDLEKDLKRAGLYEKMGLAA</sequence>
<gene>
    <name evidence="3" type="ORF">ACFFPI_22960</name>
</gene>
<dbReference type="InterPro" id="IPR050921">
    <property type="entry name" value="T4SS_GSP_E_ATPase"/>
</dbReference>
<dbReference type="InterPro" id="IPR001482">
    <property type="entry name" value="T2SS/T4SS_dom"/>
</dbReference>
<comment type="similarity">
    <text evidence="1">Belongs to the GSP E family.</text>
</comment>
<organism evidence="3 4">
    <name type="scientific">Arthrobacter methylotrophus</name>
    <dbReference type="NCBI Taxonomy" id="121291"/>
    <lineage>
        <taxon>Bacteria</taxon>
        <taxon>Bacillati</taxon>
        <taxon>Actinomycetota</taxon>
        <taxon>Actinomycetes</taxon>
        <taxon>Micrococcales</taxon>
        <taxon>Micrococcaceae</taxon>
        <taxon>Arthrobacter</taxon>
    </lineage>
</organism>
<protein>
    <submittedName>
        <fullName evidence="3">Type IV pilus twitching motility protein PilT</fullName>
    </submittedName>
</protein>
<proteinExistence type="inferred from homology"/>
<dbReference type="Proteomes" id="UP001589536">
    <property type="component" value="Unassembled WGS sequence"/>
</dbReference>
<evidence type="ECO:0000313" key="3">
    <source>
        <dbReference type="EMBL" id="MFB9716960.1"/>
    </source>
</evidence>
<name>A0ABV5UXU1_9MICC</name>